<keyword evidence="2 6" id="KW-0853">WD repeat</keyword>
<comment type="similarity">
    <text evidence="5">Belongs to the WD repeat cdt2 family.</text>
</comment>
<evidence type="ECO:0000256" key="5">
    <source>
        <dbReference type="ARBA" id="ARBA00038344"/>
    </source>
</evidence>
<dbReference type="InterPro" id="IPR019775">
    <property type="entry name" value="WD40_repeat_CS"/>
</dbReference>
<keyword evidence="3" id="KW-0677">Repeat</keyword>
<keyword evidence="8" id="KW-1185">Reference proteome</keyword>
<evidence type="ECO:0000256" key="6">
    <source>
        <dbReference type="PROSITE-ProRule" id="PRU00221"/>
    </source>
</evidence>
<sequence length="709" mass="78111">MKSIVSASSDQEISSRRINTEHFCRALRLVRSQPVKQHAIGGVRLLPTQAAQLAELDANEYLRPDWDDDFESKRPWRHQLEPQQPFRFHDYMESICWGRLLDECLCGRQAAQRLLEGHERSVYHRRQHCLLSNALLREATSRAALQARERFSATTSLAYALAYHPCAEVLATGNQEGQVRLIDVDTAVRAADSVSSLALDQPRRDCYLEGQSLITFWNSAERNRAVFDITWLDDTLAPSSALASAHASGVIDVVDVSTCSSLGRKNRVRGWNRDWRHFQDHGGDEAPSPPVRIARLCGHHGAVRNISPLPASGGRIIATCGRDGNIFVYDLRSCRRQPSATNTGHGEQADRRNALLPVRSVQLGHFRDARGRQLVERGMASRAQLLAASPDRAVASIAWLSPDPSALLSAGATDGLVKLWDLRQTSSFGAFLRPEHDGGSLRALRQLAKPLISVRLSPGAGIAHAHLQRSCNRLAVGTLHPGAPDRGSIFIIDPLQLGNERLSNGVLQCVQAPLWSHYARVRMNPDGSQVAFGSGCDLVVVDLAAIPSSWTLPPSQTELDSSSWQECRYFRIACTGEVTGLDWSHSAAMRIASLADLEPVRITQTTTDWEQASSHSVERSIRISCVNSVHHQSRCFSQQRALCGLDRPRTVLSGQQQRPGVLPCRCCPAIGLEITQTVDLPACPRCIHEHFCAVPTISGTHHTVPRGSH</sequence>
<dbReference type="PANTHER" id="PTHR22852:SF0">
    <property type="entry name" value="DENTICLELESS PROTEIN HOMOLOG"/>
    <property type="match status" value="1"/>
</dbReference>
<dbReference type="PROSITE" id="PS00678">
    <property type="entry name" value="WD_REPEATS_1"/>
    <property type="match status" value="1"/>
</dbReference>
<dbReference type="GO" id="GO:0030674">
    <property type="term" value="F:protein-macromolecule adaptor activity"/>
    <property type="evidence" value="ECO:0007669"/>
    <property type="project" value="TreeGrafter"/>
</dbReference>
<dbReference type="PROSITE" id="PS50082">
    <property type="entry name" value="WD_REPEATS_2"/>
    <property type="match status" value="1"/>
</dbReference>
<dbReference type="OrthoDB" id="2096344at2759"/>
<accession>A0A7J7IKD6</accession>
<protein>
    <submittedName>
        <fullName evidence="7">Uncharacterized protein</fullName>
    </submittedName>
</protein>
<keyword evidence="4" id="KW-0833">Ubl conjugation pathway</keyword>
<dbReference type="EMBL" id="VWRR01000006">
    <property type="protein sequence ID" value="KAF6003582.1"/>
    <property type="molecule type" value="Genomic_DNA"/>
</dbReference>
<dbReference type="InterPro" id="IPR051865">
    <property type="entry name" value="WD-repeat_CDT2_adapter"/>
</dbReference>
<evidence type="ECO:0000256" key="1">
    <source>
        <dbReference type="ARBA" id="ARBA00004906"/>
    </source>
</evidence>
<dbReference type="InterPro" id="IPR036322">
    <property type="entry name" value="WD40_repeat_dom_sf"/>
</dbReference>
<evidence type="ECO:0000256" key="2">
    <source>
        <dbReference type="ARBA" id="ARBA00022574"/>
    </source>
</evidence>
<dbReference type="InterPro" id="IPR015943">
    <property type="entry name" value="WD40/YVTN_repeat-like_dom_sf"/>
</dbReference>
<dbReference type="Proteomes" id="UP000530660">
    <property type="component" value="Unassembled WGS sequence"/>
</dbReference>
<comment type="pathway">
    <text evidence="1">Protein modification; protein ubiquitination.</text>
</comment>
<evidence type="ECO:0000256" key="4">
    <source>
        <dbReference type="ARBA" id="ARBA00022786"/>
    </source>
</evidence>
<name>A0A7J7IKD6_9RHOD</name>
<dbReference type="SUPFAM" id="SSF50978">
    <property type="entry name" value="WD40 repeat-like"/>
    <property type="match status" value="1"/>
</dbReference>
<dbReference type="AlphaFoldDB" id="A0A7J7IKD6"/>
<dbReference type="GO" id="GO:0005634">
    <property type="term" value="C:nucleus"/>
    <property type="evidence" value="ECO:0007669"/>
    <property type="project" value="TreeGrafter"/>
</dbReference>
<gene>
    <name evidence="7" type="ORF">F1559_002959</name>
</gene>
<organism evidence="7 8">
    <name type="scientific">Cyanidiococcus yangmingshanensis</name>
    <dbReference type="NCBI Taxonomy" id="2690220"/>
    <lineage>
        <taxon>Eukaryota</taxon>
        <taxon>Rhodophyta</taxon>
        <taxon>Bangiophyceae</taxon>
        <taxon>Cyanidiales</taxon>
        <taxon>Cyanidiaceae</taxon>
        <taxon>Cyanidiococcus</taxon>
    </lineage>
</organism>
<comment type="caution">
    <text evidence="7">The sequence shown here is derived from an EMBL/GenBank/DDBJ whole genome shotgun (WGS) entry which is preliminary data.</text>
</comment>
<feature type="repeat" description="WD" evidence="6">
    <location>
        <begin position="400"/>
        <end position="430"/>
    </location>
</feature>
<dbReference type="PANTHER" id="PTHR22852">
    <property type="entry name" value="LETHAL 2 DENTICLELESS PROTEIN RETINOIC ACID-REGULATED NUCLEAR MATRIX-ASSOCIATED PROTEIN"/>
    <property type="match status" value="1"/>
</dbReference>
<proteinExistence type="inferred from homology"/>
<evidence type="ECO:0000256" key="3">
    <source>
        <dbReference type="ARBA" id="ARBA00022737"/>
    </source>
</evidence>
<dbReference type="Pfam" id="PF00400">
    <property type="entry name" value="WD40"/>
    <property type="match status" value="2"/>
</dbReference>
<dbReference type="SMART" id="SM00320">
    <property type="entry name" value="WD40"/>
    <property type="match status" value="3"/>
</dbReference>
<reference evidence="7 8" key="1">
    <citation type="journal article" date="2020" name="J. Phycol.">
        <title>Comparative genome analysis reveals Cyanidiococcus gen. nov., a new extremophilic red algal genus sister to Cyanidioschyzon (Cyanidioschyzonaceae, Rhodophyta).</title>
        <authorList>
            <person name="Liu S.-L."/>
            <person name="Chiang Y.-R."/>
            <person name="Yoon H.S."/>
            <person name="Fu H.-Y."/>
        </authorList>
    </citation>
    <scope>NUCLEOTIDE SEQUENCE [LARGE SCALE GENOMIC DNA]</scope>
    <source>
        <strain evidence="7 8">THAL066</strain>
    </source>
</reference>
<dbReference type="GO" id="GO:0043161">
    <property type="term" value="P:proteasome-mediated ubiquitin-dependent protein catabolic process"/>
    <property type="evidence" value="ECO:0007669"/>
    <property type="project" value="TreeGrafter"/>
</dbReference>
<dbReference type="InterPro" id="IPR001680">
    <property type="entry name" value="WD40_rpt"/>
</dbReference>
<dbReference type="Gene3D" id="2.130.10.10">
    <property type="entry name" value="YVTN repeat-like/Quinoprotein amine dehydrogenase"/>
    <property type="match status" value="2"/>
</dbReference>
<evidence type="ECO:0000313" key="8">
    <source>
        <dbReference type="Proteomes" id="UP000530660"/>
    </source>
</evidence>
<evidence type="ECO:0000313" key="7">
    <source>
        <dbReference type="EMBL" id="KAF6003582.1"/>
    </source>
</evidence>